<gene>
    <name evidence="2" type="primary">sspA_2</name>
    <name evidence="2" type="ORF">NIG5292_01792</name>
</gene>
<dbReference type="RefSeq" id="WP_048599163.1">
    <property type="nucleotide sequence ID" value="NZ_CBFHGK010000032.1"/>
</dbReference>
<dbReference type="AlphaFoldDB" id="A0A0U1NM13"/>
<dbReference type="SUPFAM" id="SSF47616">
    <property type="entry name" value="GST C-terminal domain-like"/>
    <property type="match status" value="1"/>
</dbReference>
<proteinExistence type="predicted"/>
<dbReference type="EMBL" id="CVQV01000009">
    <property type="protein sequence ID" value="CRK75738.1"/>
    <property type="molecule type" value="Genomic_DNA"/>
</dbReference>
<evidence type="ECO:0000313" key="2">
    <source>
        <dbReference type="EMBL" id="CRK75738.1"/>
    </source>
</evidence>
<feature type="domain" description="GST N-terminal" evidence="1">
    <location>
        <begin position="1"/>
        <end position="78"/>
    </location>
</feature>
<evidence type="ECO:0000259" key="1">
    <source>
        <dbReference type="PROSITE" id="PS50404"/>
    </source>
</evidence>
<dbReference type="InterPro" id="IPR004045">
    <property type="entry name" value="Glutathione_S-Trfase_N"/>
</dbReference>
<organism evidence="2 3">
    <name type="scientific">Nereida ignava</name>
    <dbReference type="NCBI Taxonomy" id="282199"/>
    <lineage>
        <taxon>Bacteria</taxon>
        <taxon>Pseudomonadati</taxon>
        <taxon>Pseudomonadota</taxon>
        <taxon>Alphaproteobacteria</taxon>
        <taxon>Rhodobacterales</taxon>
        <taxon>Roseobacteraceae</taxon>
        <taxon>Nereida</taxon>
    </lineage>
</organism>
<dbReference type="InterPro" id="IPR036282">
    <property type="entry name" value="Glutathione-S-Trfase_C_sf"/>
</dbReference>
<evidence type="ECO:0000313" key="3">
    <source>
        <dbReference type="Proteomes" id="UP000048949"/>
    </source>
</evidence>
<dbReference type="OrthoDB" id="9782992at2"/>
<dbReference type="InterPro" id="IPR036249">
    <property type="entry name" value="Thioredoxin-like_sf"/>
</dbReference>
<dbReference type="GO" id="GO:0005737">
    <property type="term" value="C:cytoplasm"/>
    <property type="evidence" value="ECO:0007669"/>
    <property type="project" value="TreeGrafter"/>
</dbReference>
<dbReference type="InterPro" id="IPR050983">
    <property type="entry name" value="GST_Omega/HSP26"/>
</dbReference>
<dbReference type="Gene3D" id="3.40.30.10">
    <property type="entry name" value="Glutaredoxin"/>
    <property type="match status" value="1"/>
</dbReference>
<dbReference type="PROSITE" id="PS50404">
    <property type="entry name" value="GST_NTER"/>
    <property type="match status" value="1"/>
</dbReference>
<dbReference type="PANTHER" id="PTHR43968:SF6">
    <property type="entry name" value="GLUTATHIONE S-TRANSFERASE OMEGA"/>
    <property type="match status" value="1"/>
</dbReference>
<keyword evidence="3" id="KW-1185">Reference proteome</keyword>
<dbReference type="Proteomes" id="UP000048949">
    <property type="component" value="Unassembled WGS sequence"/>
</dbReference>
<dbReference type="PANTHER" id="PTHR43968">
    <property type="match status" value="1"/>
</dbReference>
<sequence>MLTIYSVPVATYCAKLRITMRHKGLAWEELPPPGGYGSAEYKAIVPSGNLPAMVDEGFMLADSEAIAEYLNEAYPDVPMLPDTVQLRAKAREKGRLHDTRLEPAVRAMYPQVAHETRNAEAVKAGGAEITKHLNALALLLRDSPLDPDTLWLCDCGFAVTFAWIRAFEQALSLPVEWSQSVLDYDARLQSFAPVIDELVHYKPAMDDYLSKAYPA</sequence>
<dbReference type="Pfam" id="PF13417">
    <property type="entry name" value="GST_N_3"/>
    <property type="match status" value="1"/>
</dbReference>
<protein>
    <recommendedName>
        <fullName evidence="1">GST N-terminal domain-containing protein</fullName>
    </recommendedName>
</protein>
<accession>A0A0U1NM13</accession>
<dbReference type="SUPFAM" id="SSF52833">
    <property type="entry name" value="Thioredoxin-like"/>
    <property type="match status" value="1"/>
</dbReference>
<dbReference type="CDD" id="cd00570">
    <property type="entry name" value="GST_N_family"/>
    <property type="match status" value="1"/>
</dbReference>
<name>A0A0U1NM13_9RHOB</name>
<reference evidence="2 3" key="1">
    <citation type="submission" date="2015-04" db="EMBL/GenBank/DDBJ databases">
        <authorList>
            <person name="Syromyatnikov M.Y."/>
            <person name="Popov V.N."/>
        </authorList>
    </citation>
    <scope>NUCLEOTIDE SEQUENCE [LARGE SCALE GENOMIC DNA]</scope>
    <source>
        <strain evidence="2 3">CECT 5292</strain>
    </source>
</reference>
<dbReference type="STRING" id="282199.GCA_001049735_01791"/>
<dbReference type="Gene3D" id="1.20.1050.10">
    <property type="match status" value="1"/>
</dbReference>